<name>A0ABW0YXH5_9ACTN</name>
<gene>
    <name evidence="3" type="ORF">ACFP1Z_12040</name>
</gene>
<dbReference type="SUPFAM" id="SSF56801">
    <property type="entry name" value="Acetyl-CoA synthetase-like"/>
    <property type="match status" value="1"/>
</dbReference>
<feature type="compositionally biased region" description="Basic and acidic residues" evidence="1">
    <location>
        <begin position="1"/>
        <end position="12"/>
    </location>
</feature>
<dbReference type="Pfam" id="PF00501">
    <property type="entry name" value="AMP-binding"/>
    <property type="match status" value="1"/>
</dbReference>
<dbReference type="InterPro" id="IPR045851">
    <property type="entry name" value="AMP-bd_C_sf"/>
</dbReference>
<organism evidence="3 4">
    <name type="scientific">Streptomyces gamaensis</name>
    <dbReference type="NCBI Taxonomy" id="1763542"/>
    <lineage>
        <taxon>Bacteria</taxon>
        <taxon>Bacillati</taxon>
        <taxon>Actinomycetota</taxon>
        <taxon>Actinomycetes</taxon>
        <taxon>Kitasatosporales</taxon>
        <taxon>Streptomycetaceae</taxon>
        <taxon>Streptomyces</taxon>
    </lineage>
</organism>
<dbReference type="RefSeq" id="WP_390316093.1">
    <property type="nucleotide sequence ID" value="NZ_JBHSPB010000006.1"/>
</dbReference>
<dbReference type="Pfam" id="PF13193">
    <property type="entry name" value="AMP-binding_C"/>
    <property type="match status" value="1"/>
</dbReference>
<dbReference type="SUPFAM" id="SSF47336">
    <property type="entry name" value="ACP-like"/>
    <property type="match status" value="1"/>
</dbReference>
<dbReference type="InterPro" id="IPR042099">
    <property type="entry name" value="ANL_N_sf"/>
</dbReference>
<feature type="domain" description="Carrier" evidence="2">
    <location>
        <begin position="549"/>
        <end position="624"/>
    </location>
</feature>
<dbReference type="Pfam" id="PF00550">
    <property type="entry name" value="PP-binding"/>
    <property type="match status" value="1"/>
</dbReference>
<dbReference type="NCBIfam" id="TIGR01733">
    <property type="entry name" value="AA-adenyl-dom"/>
    <property type="match status" value="1"/>
</dbReference>
<dbReference type="CDD" id="cd05930">
    <property type="entry name" value="A_NRPS"/>
    <property type="match status" value="1"/>
</dbReference>
<evidence type="ECO:0000256" key="1">
    <source>
        <dbReference type="SAM" id="MobiDB-lite"/>
    </source>
</evidence>
<dbReference type="Gene3D" id="1.10.1200.10">
    <property type="entry name" value="ACP-like"/>
    <property type="match status" value="1"/>
</dbReference>
<evidence type="ECO:0000259" key="2">
    <source>
        <dbReference type="PROSITE" id="PS50075"/>
    </source>
</evidence>
<reference evidence="4" key="1">
    <citation type="journal article" date="2019" name="Int. J. Syst. Evol. Microbiol.">
        <title>The Global Catalogue of Microorganisms (GCM) 10K type strain sequencing project: providing services to taxonomists for standard genome sequencing and annotation.</title>
        <authorList>
            <consortium name="The Broad Institute Genomics Platform"/>
            <consortium name="The Broad Institute Genome Sequencing Center for Infectious Disease"/>
            <person name="Wu L."/>
            <person name="Ma J."/>
        </authorList>
    </citation>
    <scope>NUCLEOTIDE SEQUENCE [LARGE SCALE GENOMIC DNA]</scope>
    <source>
        <strain evidence="4">CGMCC 4.7304</strain>
    </source>
</reference>
<evidence type="ECO:0000313" key="4">
    <source>
        <dbReference type="Proteomes" id="UP001596083"/>
    </source>
</evidence>
<feature type="region of interest" description="Disordered" evidence="1">
    <location>
        <begin position="1"/>
        <end position="20"/>
    </location>
</feature>
<dbReference type="PROSITE" id="PS50075">
    <property type="entry name" value="CARRIER"/>
    <property type="match status" value="1"/>
</dbReference>
<proteinExistence type="predicted"/>
<dbReference type="InterPro" id="IPR010071">
    <property type="entry name" value="AA_adenyl_dom"/>
</dbReference>
<dbReference type="Proteomes" id="UP001596083">
    <property type="component" value="Unassembled WGS sequence"/>
</dbReference>
<comment type="caution">
    <text evidence="3">The sequence shown here is derived from an EMBL/GenBank/DDBJ whole genome shotgun (WGS) entry which is preliminary data.</text>
</comment>
<dbReference type="InterPro" id="IPR009081">
    <property type="entry name" value="PP-bd_ACP"/>
</dbReference>
<keyword evidence="4" id="KW-1185">Reference proteome</keyword>
<sequence>MNDIRTTTDPRDGLPSVAHGAPLPASAASGVLALFEEWVSRSPDAPAVIDGPHRWTYRELSVAADELKGALDGRVGPGELVGVCLDRSAALVVTAVTLARIGAVYLPLGPRPGERRVATVAEDIGVVCLIGDPAVLPERHRAAEQVALPLPREGANAAATVVAAFAPPAPDALPAPPGALYAVLTSGSTGRPKAVAVAEPALAALTAWWRAETGLAPGDRHTLLIGVAFDPHVLEVWAGLTSGAALVPAPDAVRWDPALLVDWWREAGITVAVTATPTVEPLLDRPWPQDLRVRHISVGGDRLRRRPGRDVTATVHNAYGPAEATVITTHQPLRAGDPDVDSDTPPSIGRPVAGATVAVTDTSGQVVPRGEQGELRIGGTGLALGYLDPELTARRFAAPPACPDLAGTQRMYRTGDRVRMLADGRLEFLGRLDDQVKISGMRIEPAEVEAALEQDPAVRSAVVTAPRSEDGRARLVAHVVPAAGAAPTAERLLAAVRAWLPEQAVPSAVRIVDAFPLDANGKVDRAALRKAEETPTVAPAPALAVADADAASDSEQLILRTARDLLDRPGLALDESLAGAGATSLTVARLLAAVEQETGTRLRAPEVLRQPDLRAVAALLGKRRTDAGS</sequence>
<dbReference type="Gene3D" id="3.40.50.12780">
    <property type="entry name" value="N-terminal domain of ligase-like"/>
    <property type="match status" value="1"/>
</dbReference>
<dbReference type="InterPro" id="IPR025110">
    <property type="entry name" value="AMP-bd_C"/>
</dbReference>
<accession>A0ABW0YXH5</accession>
<protein>
    <submittedName>
        <fullName evidence="3">Amino acid adenylation domain-containing protein</fullName>
    </submittedName>
</protein>
<dbReference type="PANTHER" id="PTHR45527">
    <property type="entry name" value="NONRIBOSOMAL PEPTIDE SYNTHETASE"/>
    <property type="match status" value="1"/>
</dbReference>
<dbReference type="PANTHER" id="PTHR45527:SF1">
    <property type="entry name" value="FATTY ACID SYNTHASE"/>
    <property type="match status" value="1"/>
</dbReference>
<dbReference type="InterPro" id="IPR000873">
    <property type="entry name" value="AMP-dep_synth/lig_dom"/>
</dbReference>
<dbReference type="Gene3D" id="3.30.300.30">
    <property type="match status" value="1"/>
</dbReference>
<dbReference type="EMBL" id="JBHSPB010000006">
    <property type="protein sequence ID" value="MFC5720897.1"/>
    <property type="molecule type" value="Genomic_DNA"/>
</dbReference>
<evidence type="ECO:0000313" key="3">
    <source>
        <dbReference type="EMBL" id="MFC5720897.1"/>
    </source>
</evidence>
<dbReference type="InterPro" id="IPR036736">
    <property type="entry name" value="ACP-like_sf"/>
</dbReference>